<evidence type="ECO:0000256" key="14">
    <source>
        <dbReference type="SAM" id="Coils"/>
    </source>
</evidence>
<comment type="subcellular location">
    <subcellularLocation>
        <location evidence="1">Cytoplasm</location>
    </subcellularLocation>
</comment>
<protein>
    <recommendedName>
        <fullName evidence="13">Histidine--tRNA ligase, mitochondrial</fullName>
        <ecNumber evidence="3">6.1.1.21</ecNumber>
    </recommendedName>
    <alternativeName>
        <fullName evidence="10">Histidyl-tRNA synthetase</fullName>
    </alternativeName>
</protein>
<evidence type="ECO:0000256" key="8">
    <source>
        <dbReference type="ARBA" id="ARBA00022917"/>
    </source>
</evidence>
<dbReference type="OrthoDB" id="1906957at2759"/>
<evidence type="ECO:0000256" key="2">
    <source>
        <dbReference type="ARBA" id="ARBA00008226"/>
    </source>
</evidence>
<dbReference type="SUPFAM" id="SSF52954">
    <property type="entry name" value="Class II aaRS ABD-related"/>
    <property type="match status" value="1"/>
</dbReference>
<accession>A0A9W8GWR1</accession>
<dbReference type="GO" id="GO:0006427">
    <property type="term" value="P:histidyl-tRNA aminoacylation"/>
    <property type="evidence" value="ECO:0007669"/>
    <property type="project" value="InterPro"/>
</dbReference>
<gene>
    <name evidence="18" type="primary">HTS1</name>
    <name evidence="18" type="ORF">GGI19_001914</name>
</gene>
<dbReference type="Gene3D" id="1.10.287.10">
    <property type="entry name" value="S15/NS1, RNA-binding"/>
    <property type="match status" value="1"/>
</dbReference>
<dbReference type="GO" id="GO:0003723">
    <property type="term" value="F:RNA binding"/>
    <property type="evidence" value="ECO:0007669"/>
    <property type="project" value="TreeGrafter"/>
</dbReference>
<dbReference type="PROSITE" id="PS51185">
    <property type="entry name" value="WHEP_TRS_2"/>
    <property type="match status" value="1"/>
</dbReference>
<dbReference type="Gene3D" id="3.30.930.10">
    <property type="entry name" value="Bira Bifunctional Protein, Domain 2"/>
    <property type="match status" value="1"/>
</dbReference>
<dbReference type="Pfam" id="PF03129">
    <property type="entry name" value="HGTP_anticodon"/>
    <property type="match status" value="1"/>
</dbReference>
<proteinExistence type="inferred from homology"/>
<dbReference type="PROSITE" id="PS50862">
    <property type="entry name" value="AA_TRNA_LIGASE_II"/>
    <property type="match status" value="1"/>
</dbReference>
<dbReference type="FunFam" id="3.40.50.800:FF:000015">
    <property type="entry name" value="Histidyl-tRNA synthetase, mitochondrial"/>
    <property type="match status" value="1"/>
</dbReference>
<name>A0A9W8GWR1_9FUNG</name>
<keyword evidence="4" id="KW-0963">Cytoplasm</keyword>
<keyword evidence="9 18" id="KW-0030">Aminoacyl-tRNA synthetase</keyword>
<feature type="region of interest" description="Disordered" evidence="15">
    <location>
        <begin position="367"/>
        <end position="392"/>
    </location>
</feature>
<evidence type="ECO:0000256" key="11">
    <source>
        <dbReference type="ARBA" id="ARBA00047639"/>
    </source>
</evidence>
<dbReference type="InterPro" id="IPR015807">
    <property type="entry name" value="His-tRNA-ligase"/>
</dbReference>
<evidence type="ECO:0000256" key="13">
    <source>
        <dbReference type="ARBA" id="ARBA00067413"/>
    </source>
</evidence>
<sequence length="558" mass="61833">MSDIEQLKQQVEEQGVVVRDLKAAKAEKAQLDEQVALLLALKKKLQIASGNGDEVDGPKKKSGGAGKALVLKEPKGTKDYTPKEMAVRTEIFRTITSVFEKHGAVTIDTPVFELKEILVGKYGEDSKLIYDLKDQGGEECSLRYDLTVPFARYVAQNGISNIKRYHLAKVYRRDQPAITKGRMREFYQCDYDIAGVYDAMIPDAECVRVAVNVLSELDVGKFVVKLNHRKILDAIFEVSGVPADKIRAISSAVDKLDKAPWAEVRREMTQEKGLDAAVADRIGEYVQISGSGEEVLARLQALPELMASAKAQEGVKDMGLFFRYAKIYGILDYISFDMSLARGLDYYTGIIYEAVLVEENVRSPTTEAQPPALVAKKSDKKGKKDEEDESQVRVGSIAAGGRYDELVGMFSSAMHTKGKKTDVPCVGISFGVERIFSIVKARKSEAEIKANRTQVYVISLGDTVEDSLLEDRMRIAAELWDAGIAAEFAYKIKPRKQAQFDTCDSAIIPWAVIIGKDELSQGMVKIKNMAQKVEEEKGGVTVSRSDMIAELKQRLQIN</sequence>
<dbReference type="CDD" id="cd00859">
    <property type="entry name" value="HisRS_anticodon"/>
    <property type="match status" value="1"/>
</dbReference>
<keyword evidence="7" id="KW-0067">ATP-binding</keyword>
<dbReference type="PANTHER" id="PTHR11476">
    <property type="entry name" value="HISTIDYL-TRNA SYNTHETASE"/>
    <property type="match status" value="1"/>
</dbReference>
<feature type="coiled-coil region" evidence="14">
    <location>
        <begin position="4"/>
        <end position="41"/>
    </location>
</feature>
<dbReference type="InterPro" id="IPR045864">
    <property type="entry name" value="aa-tRNA-synth_II/BPL/LPL"/>
</dbReference>
<dbReference type="GO" id="GO:0004821">
    <property type="term" value="F:histidine-tRNA ligase activity"/>
    <property type="evidence" value="ECO:0007669"/>
    <property type="project" value="UniProtKB-EC"/>
</dbReference>
<dbReference type="PANTHER" id="PTHR11476:SF7">
    <property type="entry name" value="HISTIDINE--TRNA LIGASE"/>
    <property type="match status" value="1"/>
</dbReference>
<dbReference type="InterPro" id="IPR000738">
    <property type="entry name" value="WHEP-TRS_dom"/>
</dbReference>
<reference evidence="18" key="1">
    <citation type="submission" date="2022-07" db="EMBL/GenBank/DDBJ databases">
        <title>Phylogenomic reconstructions and comparative analyses of Kickxellomycotina fungi.</title>
        <authorList>
            <person name="Reynolds N.K."/>
            <person name="Stajich J.E."/>
            <person name="Barry K."/>
            <person name="Grigoriev I.V."/>
            <person name="Crous P."/>
            <person name="Smith M.E."/>
        </authorList>
    </citation>
    <scope>NUCLEOTIDE SEQUENCE</scope>
    <source>
        <strain evidence="18">BCRC 34297</strain>
    </source>
</reference>
<dbReference type="AlphaFoldDB" id="A0A9W8GWR1"/>
<dbReference type="Proteomes" id="UP001140011">
    <property type="component" value="Unassembled WGS sequence"/>
</dbReference>
<dbReference type="Gene3D" id="3.40.50.800">
    <property type="entry name" value="Anticodon-binding domain"/>
    <property type="match status" value="1"/>
</dbReference>
<dbReference type="PIRSF" id="PIRSF001549">
    <property type="entry name" value="His-tRNA_synth"/>
    <property type="match status" value="1"/>
</dbReference>
<dbReference type="InterPro" id="IPR009068">
    <property type="entry name" value="uS15_NS1_RNA-bd_sf"/>
</dbReference>
<evidence type="ECO:0000313" key="19">
    <source>
        <dbReference type="Proteomes" id="UP001140011"/>
    </source>
</evidence>
<dbReference type="InterPro" id="IPR036621">
    <property type="entry name" value="Anticodon-bd_dom_sf"/>
</dbReference>
<evidence type="ECO:0000256" key="3">
    <source>
        <dbReference type="ARBA" id="ARBA00012815"/>
    </source>
</evidence>
<evidence type="ECO:0000256" key="10">
    <source>
        <dbReference type="ARBA" id="ARBA00030619"/>
    </source>
</evidence>
<dbReference type="SUPFAM" id="SSF55681">
    <property type="entry name" value="Class II aaRS and biotin synthetases"/>
    <property type="match status" value="1"/>
</dbReference>
<dbReference type="InterPro" id="IPR004516">
    <property type="entry name" value="HisRS/HisZ"/>
</dbReference>
<evidence type="ECO:0000313" key="18">
    <source>
        <dbReference type="EMBL" id="KAJ2755100.1"/>
    </source>
</evidence>
<evidence type="ECO:0000259" key="16">
    <source>
        <dbReference type="PROSITE" id="PS50862"/>
    </source>
</evidence>
<keyword evidence="6" id="KW-0547">Nucleotide-binding</keyword>
<feature type="domain" description="WHEP-TRS" evidence="17">
    <location>
        <begin position="3"/>
        <end position="59"/>
    </location>
</feature>
<comment type="caution">
    <text evidence="18">The sequence shown here is derived from an EMBL/GenBank/DDBJ whole genome shotgun (WGS) entry which is preliminary data.</text>
</comment>
<evidence type="ECO:0000256" key="5">
    <source>
        <dbReference type="ARBA" id="ARBA00022598"/>
    </source>
</evidence>
<evidence type="ECO:0000256" key="12">
    <source>
        <dbReference type="ARBA" id="ARBA00058343"/>
    </source>
</evidence>
<dbReference type="GO" id="GO:0005524">
    <property type="term" value="F:ATP binding"/>
    <property type="evidence" value="ECO:0007669"/>
    <property type="project" value="UniProtKB-KW"/>
</dbReference>
<evidence type="ECO:0000259" key="17">
    <source>
        <dbReference type="PROSITE" id="PS51185"/>
    </source>
</evidence>
<dbReference type="EC" id="6.1.1.21" evidence="3"/>
<dbReference type="GO" id="GO:0032543">
    <property type="term" value="P:mitochondrial translation"/>
    <property type="evidence" value="ECO:0007669"/>
    <property type="project" value="TreeGrafter"/>
</dbReference>
<dbReference type="Pfam" id="PF13393">
    <property type="entry name" value="tRNA-synt_His"/>
    <property type="match status" value="1"/>
</dbReference>
<dbReference type="NCBIfam" id="TIGR00442">
    <property type="entry name" value="hisS"/>
    <property type="match status" value="1"/>
</dbReference>
<comment type="function">
    <text evidence="12">Catalyzes the aminoacylation of histidyl-tRNA in both the cytoplasm and the mitochondrion.</text>
</comment>
<evidence type="ECO:0000256" key="4">
    <source>
        <dbReference type="ARBA" id="ARBA00022490"/>
    </source>
</evidence>
<keyword evidence="8" id="KW-0648">Protein biosynthesis</keyword>
<evidence type="ECO:0000256" key="15">
    <source>
        <dbReference type="SAM" id="MobiDB-lite"/>
    </source>
</evidence>
<dbReference type="FunFam" id="3.30.930.10:FF:000021">
    <property type="entry name" value="Probable histidine--tRNA ligase, mitochondrial"/>
    <property type="match status" value="1"/>
</dbReference>
<dbReference type="GO" id="GO:0005829">
    <property type="term" value="C:cytosol"/>
    <property type="evidence" value="ECO:0007669"/>
    <property type="project" value="TreeGrafter"/>
</dbReference>
<dbReference type="GO" id="GO:0005739">
    <property type="term" value="C:mitochondrion"/>
    <property type="evidence" value="ECO:0007669"/>
    <property type="project" value="TreeGrafter"/>
</dbReference>
<dbReference type="Pfam" id="PF00458">
    <property type="entry name" value="WHEP-TRS"/>
    <property type="match status" value="1"/>
</dbReference>
<comment type="catalytic activity">
    <reaction evidence="11">
        <text>tRNA(His) + L-histidine + ATP = L-histidyl-tRNA(His) + AMP + diphosphate + H(+)</text>
        <dbReference type="Rhea" id="RHEA:17313"/>
        <dbReference type="Rhea" id="RHEA-COMP:9665"/>
        <dbReference type="Rhea" id="RHEA-COMP:9689"/>
        <dbReference type="ChEBI" id="CHEBI:15378"/>
        <dbReference type="ChEBI" id="CHEBI:30616"/>
        <dbReference type="ChEBI" id="CHEBI:33019"/>
        <dbReference type="ChEBI" id="CHEBI:57595"/>
        <dbReference type="ChEBI" id="CHEBI:78442"/>
        <dbReference type="ChEBI" id="CHEBI:78527"/>
        <dbReference type="ChEBI" id="CHEBI:456215"/>
        <dbReference type="EC" id="6.1.1.21"/>
    </reaction>
</comment>
<dbReference type="EMBL" id="JANBUH010000078">
    <property type="protein sequence ID" value="KAJ2755100.1"/>
    <property type="molecule type" value="Genomic_DNA"/>
</dbReference>
<evidence type="ECO:0000256" key="9">
    <source>
        <dbReference type="ARBA" id="ARBA00023146"/>
    </source>
</evidence>
<keyword evidence="14" id="KW-0175">Coiled coil</keyword>
<keyword evidence="19" id="KW-1185">Reference proteome</keyword>
<comment type="similarity">
    <text evidence="2">Belongs to the class-II aminoacyl-tRNA synthetase family.</text>
</comment>
<organism evidence="18 19">
    <name type="scientific">Coemansia pectinata</name>
    <dbReference type="NCBI Taxonomy" id="1052879"/>
    <lineage>
        <taxon>Eukaryota</taxon>
        <taxon>Fungi</taxon>
        <taxon>Fungi incertae sedis</taxon>
        <taxon>Zoopagomycota</taxon>
        <taxon>Kickxellomycotina</taxon>
        <taxon>Kickxellomycetes</taxon>
        <taxon>Kickxellales</taxon>
        <taxon>Kickxellaceae</taxon>
        <taxon>Coemansia</taxon>
    </lineage>
</organism>
<dbReference type="SUPFAM" id="SSF47060">
    <property type="entry name" value="S15/NS1 RNA-binding domain"/>
    <property type="match status" value="1"/>
</dbReference>
<dbReference type="InterPro" id="IPR006195">
    <property type="entry name" value="aa-tRNA-synth_II"/>
</dbReference>
<dbReference type="InterPro" id="IPR033656">
    <property type="entry name" value="HisRS_anticodon"/>
</dbReference>
<evidence type="ECO:0000256" key="1">
    <source>
        <dbReference type="ARBA" id="ARBA00004496"/>
    </source>
</evidence>
<evidence type="ECO:0000256" key="6">
    <source>
        <dbReference type="ARBA" id="ARBA00022741"/>
    </source>
</evidence>
<feature type="domain" description="Aminoacyl-transfer RNA synthetases class-II family profile" evidence="16">
    <location>
        <begin position="76"/>
        <end position="364"/>
    </location>
</feature>
<dbReference type="CDD" id="cd00773">
    <property type="entry name" value="HisRS-like_core"/>
    <property type="match status" value="1"/>
</dbReference>
<keyword evidence="5 18" id="KW-0436">Ligase</keyword>
<dbReference type="InterPro" id="IPR004154">
    <property type="entry name" value="Anticodon-bd"/>
</dbReference>
<evidence type="ECO:0000256" key="7">
    <source>
        <dbReference type="ARBA" id="ARBA00022840"/>
    </source>
</evidence>
<dbReference type="InterPro" id="IPR041715">
    <property type="entry name" value="HisRS-like_core"/>
</dbReference>
<dbReference type="SMART" id="SM00991">
    <property type="entry name" value="WHEP-TRS"/>
    <property type="match status" value="1"/>
</dbReference>